<gene>
    <name evidence="2" type="ORF">IAA53_09575</name>
</gene>
<name>A0A9D1IXG2_9FIRM</name>
<evidence type="ECO:0000259" key="1">
    <source>
        <dbReference type="Pfam" id="PF18899"/>
    </source>
</evidence>
<dbReference type="InterPro" id="IPR043714">
    <property type="entry name" value="DUF5655"/>
</dbReference>
<organism evidence="2 3">
    <name type="scientific">Candidatus Avoscillospira avicola</name>
    <dbReference type="NCBI Taxonomy" id="2840706"/>
    <lineage>
        <taxon>Bacteria</taxon>
        <taxon>Bacillati</taxon>
        <taxon>Bacillota</taxon>
        <taxon>Clostridia</taxon>
        <taxon>Eubacteriales</taxon>
        <taxon>Oscillospiraceae</taxon>
        <taxon>Oscillospiraceae incertae sedis</taxon>
        <taxon>Candidatus Avoscillospira</taxon>
    </lineage>
</organism>
<evidence type="ECO:0000313" key="2">
    <source>
        <dbReference type="EMBL" id="HIR51501.1"/>
    </source>
</evidence>
<evidence type="ECO:0000313" key="3">
    <source>
        <dbReference type="Proteomes" id="UP000824239"/>
    </source>
</evidence>
<feature type="domain" description="DUF5655" evidence="1">
    <location>
        <begin position="13"/>
        <end position="120"/>
    </location>
</feature>
<reference evidence="2" key="2">
    <citation type="journal article" date="2021" name="PeerJ">
        <title>Extensive microbial diversity within the chicken gut microbiome revealed by metagenomics and culture.</title>
        <authorList>
            <person name="Gilroy R."/>
            <person name="Ravi A."/>
            <person name="Getino M."/>
            <person name="Pursley I."/>
            <person name="Horton D.L."/>
            <person name="Alikhan N.F."/>
            <person name="Baker D."/>
            <person name="Gharbi K."/>
            <person name="Hall N."/>
            <person name="Watson M."/>
            <person name="Adriaenssens E.M."/>
            <person name="Foster-Nyarko E."/>
            <person name="Jarju S."/>
            <person name="Secka A."/>
            <person name="Antonio M."/>
            <person name="Oren A."/>
            <person name="Chaudhuri R.R."/>
            <person name="La Ragione R."/>
            <person name="Hildebrand F."/>
            <person name="Pallen M.J."/>
        </authorList>
    </citation>
    <scope>NUCLEOTIDE SEQUENCE</scope>
    <source>
        <strain evidence="2">ChiBcec15-4380</strain>
    </source>
</reference>
<dbReference type="Pfam" id="PF18899">
    <property type="entry name" value="DUF5655"/>
    <property type="match status" value="1"/>
</dbReference>
<dbReference type="AlphaFoldDB" id="A0A9D1IXG2"/>
<protein>
    <recommendedName>
        <fullName evidence="1">DUF5655 domain-containing protein</fullName>
    </recommendedName>
</protein>
<accession>A0A9D1IXG2</accession>
<reference evidence="2" key="1">
    <citation type="submission" date="2020-10" db="EMBL/GenBank/DDBJ databases">
        <authorList>
            <person name="Gilroy R."/>
        </authorList>
    </citation>
    <scope>NUCLEOTIDE SEQUENCE</scope>
    <source>
        <strain evidence="2">ChiBcec15-4380</strain>
    </source>
</reference>
<sequence>MHPDELLFFDKMPAMLPVYARLREQLEAAYPDLGIRVGKSQISFRNRYGFAAASLPWRRVKGWPAEYLLVTFGLARRLDDPRIAQAVEPYPNRWTHHVLVQTPEEVDETLLRWIDEAYWFAQSK</sequence>
<proteinExistence type="predicted"/>
<dbReference type="EMBL" id="DVHE01000075">
    <property type="protein sequence ID" value="HIR51501.1"/>
    <property type="molecule type" value="Genomic_DNA"/>
</dbReference>
<comment type="caution">
    <text evidence="2">The sequence shown here is derived from an EMBL/GenBank/DDBJ whole genome shotgun (WGS) entry which is preliminary data.</text>
</comment>
<dbReference type="Proteomes" id="UP000824239">
    <property type="component" value="Unassembled WGS sequence"/>
</dbReference>